<sequence>MAAVSGKSPQELVQQHISEMLIDKLKTNSMSEEDEIELRRVRNDIQSRVLRYSLIGLMSGVLAATPFKNRAKARLLVGSVGTMAGIQYGWYTSTEPALSSLMRLSTPLGGEIRRIVKQDWPDSPLLTNVRSSAHQREWNEVIDTDDDSDTVPMLGLEKPEKLGDEAIDEKSHRRNKWGDVVDD</sequence>
<organism evidence="2">
    <name type="scientific">Spongospora subterranea</name>
    <dbReference type="NCBI Taxonomy" id="70186"/>
    <lineage>
        <taxon>Eukaryota</taxon>
        <taxon>Sar</taxon>
        <taxon>Rhizaria</taxon>
        <taxon>Endomyxa</taxon>
        <taxon>Phytomyxea</taxon>
        <taxon>Plasmodiophorida</taxon>
        <taxon>Plasmodiophoridae</taxon>
        <taxon>Spongospora</taxon>
    </lineage>
</organism>
<proteinExistence type="predicted"/>
<name>A0A0H5RAS6_9EUKA</name>
<reference evidence="2" key="1">
    <citation type="submission" date="2015-04" db="EMBL/GenBank/DDBJ databases">
        <title>The genome sequence of the plant pathogenic Rhizarian Plasmodiophora brassicae reveals insights in its biotrophic life cycle and the origin of chitin synthesis.</title>
        <authorList>
            <person name="Schwelm A."/>
            <person name="Fogelqvist J."/>
            <person name="Knaust A."/>
            <person name="Julke S."/>
            <person name="Lilja T."/>
            <person name="Dhandapani V."/>
            <person name="Bonilla-Rosso G."/>
            <person name="Karlsson M."/>
            <person name="Shevchenko A."/>
            <person name="Choi S.R."/>
            <person name="Kim H.G."/>
            <person name="Park J.Y."/>
            <person name="Lim Y.P."/>
            <person name="Ludwig-Muller J."/>
            <person name="Dixelius C."/>
        </authorList>
    </citation>
    <scope>NUCLEOTIDE SEQUENCE</scope>
    <source>
        <tissue evidence="2">Potato root galls</tissue>
    </source>
</reference>
<accession>A0A0H5RAS6</accession>
<dbReference type="AlphaFoldDB" id="A0A0H5RAS6"/>
<evidence type="ECO:0000313" key="2">
    <source>
        <dbReference type="EMBL" id="CRZ10881.1"/>
    </source>
</evidence>
<protein>
    <submittedName>
        <fullName evidence="2">Uncharacterized protein</fullName>
    </submittedName>
</protein>
<evidence type="ECO:0000256" key="1">
    <source>
        <dbReference type="SAM" id="MobiDB-lite"/>
    </source>
</evidence>
<feature type="compositionally biased region" description="Basic and acidic residues" evidence="1">
    <location>
        <begin position="157"/>
        <end position="183"/>
    </location>
</feature>
<feature type="region of interest" description="Disordered" evidence="1">
    <location>
        <begin position="144"/>
        <end position="183"/>
    </location>
</feature>
<dbReference type="EMBL" id="HACM01010439">
    <property type="protein sequence ID" value="CRZ10881.1"/>
    <property type="molecule type" value="Transcribed_RNA"/>
</dbReference>